<dbReference type="PROSITE" id="PS50850">
    <property type="entry name" value="MFS"/>
    <property type="match status" value="1"/>
</dbReference>
<dbReference type="InterPro" id="IPR036259">
    <property type="entry name" value="MFS_trans_sf"/>
</dbReference>
<feature type="transmembrane region" description="Helical" evidence="6">
    <location>
        <begin position="327"/>
        <end position="348"/>
    </location>
</feature>
<keyword evidence="5 6" id="KW-0472">Membrane</keyword>
<feature type="transmembrane region" description="Helical" evidence="6">
    <location>
        <begin position="40"/>
        <end position="61"/>
    </location>
</feature>
<evidence type="ECO:0000256" key="5">
    <source>
        <dbReference type="ARBA" id="ARBA00023136"/>
    </source>
</evidence>
<dbReference type="Pfam" id="PF07690">
    <property type="entry name" value="MFS_1"/>
    <property type="match status" value="1"/>
</dbReference>
<comment type="subcellular location">
    <subcellularLocation>
        <location evidence="1">Cell inner membrane</location>
        <topology evidence="1">Multi-pass membrane protein</topology>
    </subcellularLocation>
</comment>
<dbReference type="PANTHER" id="PTHR43702">
    <property type="entry name" value="L-FUCOSE-PROTON SYMPORTER"/>
    <property type="match status" value="1"/>
</dbReference>
<sequence length="379" mass="39992">MNPRIVALLMAFLVMGFGDLRGSFLGISREVFGISAAQGALIPMAGASAFALCALPVGLLATRRGKRFVLQAGLLLTAAAHALPWFVLSRYEHLLAAIFLIGAGMTFLLVSGNPLLRDVTEPARYSRNLTFAQFFKSLGSIAGPSLVPLVVVLGLTWKGVFPVFALASLAVWAVVTWVPFPETPAERPASLKGMLALLGTPPLRGKILGIFLFSGSEMGMNNFLASHLWLTFGMDIQKEAITWGQGLFWVSQGAGRLLGTLALGYLSTRSFLRVCSVGSLLGLGGLILGSREVAIASVVLCGLAFSNVWPCLFALTLEARPDRSSEIGGLAVMANVGGAFLPLLMGAVTDHSAVRWAFLVPLGALAYVAGLARLRCGTS</sequence>
<dbReference type="RefSeq" id="WP_316412711.1">
    <property type="nucleotide sequence ID" value="NZ_AP027080.1"/>
</dbReference>
<evidence type="ECO:0000256" key="4">
    <source>
        <dbReference type="ARBA" id="ARBA00022989"/>
    </source>
</evidence>
<feature type="transmembrane region" description="Helical" evidence="6">
    <location>
        <begin position="294"/>
        <end position="315"/>
    </location>
</feature>
<dbReference type="Gene3D" id="1.20.1250.20">
    <property type="entry name" value="MFS general substrate transporter like domains"/>
    <property type="match status" value="2"/>
</dbReference>
<keyword evidence="3 6" id="KW-0812">Transmembrane</keyword>
<feature type="transmembrane region" description="Helical" evidence="6">
    <location>
        <begin position="137"/>
        <end position="157"/>
    </location>
</feature>
<dbReference type="PANTHER" id="PTHR43702:SF3">
    <property type="entry name" value="PROTEIN TSGA"/>
    <property type="match status" value="1"/>
</dbReference>
<dbReference type="AlphaFoldDB" id="A0AA48GTH2"/>
<dbReference type="InterPro" id="IPR050375">
    <property type="entry name" value="MFS_TsgA-like"/>
</dbReference>
<keyword evidence="4 6" id="KW-1133">Transmembrane helix</keyword>
<evidence type="ECO:0000256" key="2">
    <source>
        <dbReference type="ARBA" id="ARBA00022475"/>
    </source>
</evidence>
<dbReference type="Proteomes" id="UP001238179">
    <property type="component" value="Chromosome"/>
</dbReference>
<gene>
    <name evidence="8" type="ORF">METEAL_32140</name>
</gene>
<keyword evidence="2" id="KW-1003">Cell membrane</keyword>
<proteinExistence type="predicted"/>
<evidence type="ECO:0000256" key="6">
    <source>
        <dbReference type="SAM" id="Phobius"/>
    </source>
</evidence>
<evidence type="ECO:0000259" key="7">
    <source>
        <dbReference type="PROSITE" id="PS50850"/>
    </source>
</evidence>
<dbReference type="InterPro" id="IPR011701">
    <property type="entry name" value="MFS"/>
</dbReference>
<name>A0AA48GTH2_9BACT</name>
<dbReference type="GO" id="GO:0005886">
    <property type="term" value="C:plasma membrane"/>
    <property type="evidence" value="ECO:0007669"/>
    <property type="project" value="UniProtKB-SubCell"/>
</dbReference>
<organism evidence="8 9">
    <name type="scientific">Mesoterricola silvestris</name>
    <dbReference type="NCBI Taxonomy" id="2927979"/>
    <lineage>
        <taxon>Bacteria</taxon>
        <taxon>Pseudomonadati</taxon>
        <taxon>Acidobacteriota</taxon>
        <taxon>Holophagae</taxon>
        <taxon>Holophagales</taxon>
        <taxon>Holophagaceae</taxon>
        <taxon>Mesoterricola</taxon>
    </lineage>
</organism>
<accession>A0AA48GTH2</accession>
<protein>
    <submittedName>
        <fullName evidence="8">MFS transporter</fullName>
    </submittedName>
</protein>
<evidence type="ECO:0000313" key="8">
    <source>
        <dbReference type="EMBL" id="BDU74040.1"/>
    </source>
</evidence>
<reference evidence="9" key="1">
    <citation type="journal article" date="2023" name="Int. J. Syst. Evol. Microbiol.">
        <title>Mesoterricola silvestris gen. nov., sp. nov., Mesoterricola sediminis sp. nov., Geothrix oryzae sp. nov., Geothrix edaphica sp. nov., Geothrix rubra sp. nov., and Geothrix limicola sp. nov., six novel members of Acidobacteriota isolated from soils.</title>
        <authorList>
            <person name="Itoh H."/>
            <person name="Sugisawa Y."/>
            <person name="Mise K."/>
            <person name="Xu Z."/>
            <person name="Kuniyasu M."/>
            <person name="Ushijima N."/>
            <person name="Kawano K."/>
            <person name="Kobayashi E."/>
            <person name="Shiratori Y."/>
            <person name="Masuda Y."/>
            <person name="Senoo K."/>
        </authorList>
    </citation>
    <scope>NUCLEOTIDE SEQUENCE [LARGE SCALE GENOMIC DNA]</scope>
    <source>
        <strain evidence="9">W79</strain>
    </source>
</reference>
<feature type="transmembrane region" description="Helical" evidence="6">
    <location>
        <begin position="68"/>
        <end position="88"/>
    </location>
</feature>
<evidence type="ECO:0000256" key="3">
    <source>
        <dbReference type="ARBA" id="ARBA00022692"/>
    </source>
</evidence>
<keyword evidence="9" id="KW-1185">Reference proteome</keyword>
<feature type="transmembrane region" description="Helical" evidence="6">
    <location>
        <begin position="163"/>
        <end position="180"/>
    </location>
</feature>
<dbReference type="KEGG" id="msil:METEAL_32140"/>
<dbReference type="EMBL" id="AP027080">
    <property type="protein sequence ID" value="BDU74040.1"/>
    <property type="molecule type" value="Genomic_DNA"/>
</dbReference>
<feature type="domain" description="Major facilitator superfamily (MFS) profile" evidence="7">
    <location>
        <begin position="1"/>
        <end position="379"/>
    </location>
</feature>
<feature type="transmembrane region" description="Helical" evidence="6">
    <location>
        <begin position="94"/>
        <end position="116"/>
    </location>
</feature>
<dbReference type="InterPro" id="IPR020846">
    <property type="entry name" value="MFS_dom"/>
</dbReference>
<evidence type="ECO:0000313" key="9">
    <source>
        <dbReference type="Proteomes" id="UP001238179"/>
    </source>
</evidence>
<feature type="transmembrane region" description="Helical" evidence="6">
    <location>
        <begin position="354"/>
        <end position="374"/>
    </location>
</feature>
<evidence type="ECO:0000256" key="1">
    <source>
        <dbReference type="ARBA" id="ARBA00004429"/>
    </source>
</evidence>
<feature type="transmembrane region" description="Helical" evidence="6">
    <location>
        <begin position="271"/>
        <end position="288"/>
    </location>
</feature>
<dbReference type="GO" id="GO:0022857">
    <property type="term" value="F:transmembrane transporter activity"/>
    <property type="evidence" value="ECO:0007669"/>
    <property type="project" value="InterPro"/>
</dbReference>
<dbReference type="SUPFAM" id="SSF103473">
    <property type="entry name" value="MFS general substrate transporter"/>
    <property type="match status" value="1"/>
</dbReference>